<dbReference type="PROSITE" id="PS00018">
    <property type="entry name" value="EF_HAND_1"/>
    <property type="match status" value="1"/>
</dbReference>
<evidence type="ECO:0000313" key="2">
    <source>
        <dbReference type="Proteomes" id="UP000094801"/>
    </source>
</evidence>
<accession>A0A1E4T1C7</accession>
<reference evidence="2" key="1">
    <citation type="submission" date="2016-04" db="EMBL/GenBank/DDBJ databases">
        <title>Comparative genomics of biotechnologically important yeasts.</title>
        <authorList>
            <consortium name="DOE Joint Genome Institute"/>
            <person name="Riley R."/>
            <person name="Haridas S."/>
            <person name="Wolfe K.H."/>
            <person name="Lopes M.R."/>
            <person name="Hittinger C.T."/>
            <person name="Goker M."/>
            <person name="Salamov A."/>
            <person name="Wisecaver J."/>
            <person name="Long T.M."/>
            <person name="Aerts A.L."/>
            <person name="Barry K."/>
            <person name="Choi C."/>
            <person name="Clum A."/>
            <person name="Coughlan A.Y."/>
            <person name="Deshpande S."/>
            <person name="Douglass A.P."/>
            <person name="Hanson S.J."/>
            <person name="Klenk H.-P."/>
            <person name="Labutti K."/>
            <person name="Lapidus A."/>
            <person name="Lindquist E."/>
            <person name="Lipzen A."/>
            <person name="Meier-Kolthoff J.P."/>
            <person name="Ohm R.A."/>
            <person name="Otillar R.P."/>
            <person name="Pangilinan J."/>
            <person name="Peng Y."/>
            <person name="Rokas A."/>
            <person name="Rosa C.A."/>
            <person name="Scheuner C."/>
            <person name="Sibirny A.A."/>
            <person name="Slot J.C."/>
            <person name="Stielow J.B."/>
            <person name="Sun H."/>
            <person name="Kurtzman C.P."/>
            <person name="Blackwell M."/>
            <person name="Grigoriev I.V."/>
            <person name="Jeffries T.W."/>
        </authorList>
    </citation>
    <scope>NUCLEOTIDE SEQUENCE [LARGE SCALE GENOMIC DNA]</scope>
    <source>
        <strain evidence="2">NRRL YB-2248</strain>
    </source>
</reference>
<evidence type="ECO:0008006" key="3">
    <source>
        <dbReference type="Google" id="ProtNLM"/>
    </source>
</evidence>
<dbReference type="OrthoDB" id="4062597at2759"/>
<sequence length="239" mass="27190">MSSVDVIVLTITQALSLEQQLISILNRGYNKPRYKYGLILSPRMKHSLLQDLIITDPDNSYITLCLAPKTDDNSPLISSNIDASTLTSKLIEQYPIGTLSFENINLINGLQVHDKLEELKSDNNLEFRVLGTIGLKKYNNKLDEFEVTAFTSFYPKVAKLLMSVTDSFAKNNLKANYLWVDVIVQHDLVEYYQQYGYVFIKEIECKIDKNTNHVIGSNELETGVMATNDFKLALLNKRL</sequence>
<keyword evidence="2" id="KW-1185">Reference proteome</keyword>
<protein>
    <recommendedName>
        <fullName evidence="3">N-acetyltransferase domain-containing protein</fullName>
    </recommendedName>
</protein>
<name>A0A1E4T1C7_9ASCO</name>
<dbReference type="Proteomes" id="UP000094801">
    <property type="component" value="Unassembled WGS sequence"/>
</dbReference>
<dbReference type="InterPro" id="IPR018247">
    <property type="entry name" value="EF_Hand_1_Ca_BS"/>
</dbReference>
<organism evidence="1 2">
    <name type="scientific">[Candida] arabinofermentans NRRL YB-2248</name>
    <dbReference type="NCBI Taxonomy" id="983967"/>
    <lineage>
        <taxon>Eukaryota</taxon>
        <taxon>Fungi</taxon>
        <taxon>Dikarya</taxon>
        <taxon>Ascomycota</taxon>
        <taxon>Saccharomycotina</taxon>
        <taxon>Pichiomycetes</taxon>
        <taxon>Pichiales</taxon>
        <taxon>Pichiaceae</taxon>
        <taxon>Ogataea</taxon>
        <taxon>Ogataea/Candida clade</taxon>
    </lineage>
</organism>
<evidence type="ECO:0000313" key="1">
    <source>
        <dbReference type="EMBL" id="ODV85555.1"/>
    </source>
</evidence>
<gene>
    <name evidence="1" type="ORF">CANARDRAFT_28331</name>
</gene>
<proteinExistence type="predicted"/>
<dbReference type="AlphaFoldDB" id="A0A1E4T1C7"/>
<dbReference type="EMBL" id="KV453852">
    <property type="protein sequence ID" value="ODV85555.1"/>
    <property type="molecule type" value="Genomic_DNA"/>
</dbReference>